<evidence type="ECO:0000259" key="4">
    <source>
        <dbReference type="Pfam" id="PF10099"/>
    </source>
</evidence>
<organism evidence="5 6">
    <name type="scientific">Lentzea albida</name>
    <dbReference type="NCBI Taxonomy" id="65499"/>
    <lineage>
        <taxon>Bacteria</taxon>
        <taxon>Bacillati</taxon>
        <taxon>Actinomycetota</taxon>
        <taxon>Actinomycetes</taxon>
        <taxon>Pseudonocardiales</taxon>
        <taxon>Pseudonocardiaceae</taxon>
        <taxon>Lentzea</taxon>
    </lineage>
</organism>
<dbReference type="STRING" id="65499.SAMN04488000_102378"/>
<dbReference type="Gene3D" id="1.10.10.1320">
    <property type="entry name" value="Anti-sigma factor, zinc-finger domain"/>
    <property type="match status" value="1"/>
</dbReference>
<evidence type="ECO:0000256" key="2">
    <source>
        <dbReference type="ARBA" id="ARBA00023163"/>
    </source>
</evidence>
<dbReference type="RefSeq" id="WP_089911572.1">
    <property type="nucleotide sequence ID" value="NZ_FOFV01000002.1"/>
</dbReference>
<dbReference type="OrthoDB" id="4328740at2"/>
<keyword evidence="3" id="KW-0472">Membrane</keyword>
<evidence type="ECO:0000313" key="5">
    <source>
        <dbReference type="EMBL" id="SEQ27504.1"/>
    </source>
</evidence>
<keyword evidence="3" id="KW-1133">Transmembrane helix</keyword>
<evidence type="ECO:0000256" key="1">
    <source>
        <dbReference type="ARBA" id="ARBA00023015"/>
    </source>
</evidence>
<feature type="domain" description="Anti-sigma K factor RskA C-terminal" evidence="4">
    <location>
        <begin position="95"/>
        <end position="216"/>
    </location>
</feature>
<keyword evidence="1" id="KW-0805">Transcription regulation</keyword>
<sequence length="230" mass="24158">MSHADPDQLTLVALGEPAADRSTSDHVRGCAACRAELASLREVVALGRESHVELDLPMPSEAVWDRITAEVDRKNTTVVAVPPHRPRRRVRGLLAVAAAAAVIGAASAVVVDRAATSTPVAAEQLLARAQLSRLGTAPGGARGTVRVVRTGDHAVMRVAVDGMPAPQGLYQVWLYDGVDTMIPLGVLTGGEVEVPVPAKVDLTRFKVVDVSAQRLGQQEHGVSVLRGELG</sequence>
<accession>A0A1H9EP50</accession>
<gene>
    <name evidence="5" type="ORF">SAMN04488000_102378</name>
</gene>
<keyword evidence="6" id="KW-1185">Reference proteome</keyword>
<evidence type="ECO:0000313" key="6">
    <source>
        <dbReference type="Proteomes" id="UP000199503"/>
    </source>
</evidence>
<dbReference type="EMBL" id="FOFV01000002">
    <property type="protein sequence ID" value="SEQ27504.1"/>
    <property type="molecule type" value="Genomic_DNA"/>
</dbReference>
<dbReference type="Pfam" id="PF10099">
    <property type="entry name" value="RskA_C"/>
    <property type="match status" value="1"/>
</dbReference>
<protein>
    <submittedName>
        <fullName evidence="5">Anti-sigma-K factor rskA</fullName>
    </submittedName>
</protein>
<keyword evidence="2" id="KW-0804">Transcription</keyword>
<proteinExistence type="predicted"/>
<dbReference type="Proteomes" id="UP000199503">
    <property type="component" value="Unassembled WGS sequence"/>
</dbReference>
<evidence type="ECO:0000256" key="3">
    <source>
        <dbReference type="SAM" id="Phobius"/>
    </source>
</evidence>
<name>A0A1H9EP50_9PSEU</name>
<feature type="transmembrane region" description="Helical" evidence="3">
    <location>
        <begin position="92"/>
        <end position="111"/>
    </location>
</feature>
<keyword evidence="3" id="KW-0812">Transmembrane</keyword>
<dbReference type="InterPro" id="IPR018764">
    <property type="entry name" value="RskA_C"/>
</dbReference>
<reference evidence="6" key="1">
    <citation type="submission" date="2016-10" db="EMBL/GenBank/DDBJ databases">
        <authorList>
            <person name="Varghese N."/>
            <person name="Submissions S."/>
        </authorList>
    </citation>
    <scope>NUCLEOTIDE SEQUENCE [LARGE SCALE GENOMIC DNA]</scope>
    <source>
        <strain evidence="6">DSM 44437</strain>
    </source>
</reference>
<dbReference type="GO" id="GO:0005886">
    <property type="term" value="C:plasma membrane"/>
    <property type="evidence" value="ECO:0007669"/>
    <property type="project" value="InterPro"/>
</dbReference>
<dbReference type="AlphaFoldDB" id="A0A1H9EP50"/>
<dbReference type="InterPro" id="IPR041916">
    <property type="entry name" value="Anti_sigma_zinc_sf"/>
</dbReference>